<dbReference type="AlphaFoldDB" id="A0A4R8ZUJ2"/>
<reference evidence="5 6" key="1">
    <citation type="submission" date="2019-03" db="EMBL/GenBank/DDBJ databases">
        <title>Genomics of glacier-inhabiting Cryobacterium strains.</title>
        <authorList>
            <person name="Liu Q."/>
            <person name="Xin Y.-H."/>
        </authorList>
    </citation>
    <scope>NUCLEOTIDE SEQUENCE [LARGE SCALE GENOMIC DNA]</scope>
    <source>
        <strain evidence="5 6">Hh14</strain>
    </source>
</reference>
<sequence length="661" mass="73765">MQLNDSDTNGTSTGRHDPILSETDIRAAIGDAAVPALLMTVYQFTGDEKWLGPRYAPTRARGLGDHESGGLSDVVQAEIREAAIPIVMALQAGRMPAIAVPSPSAMTKLMAHYLNEPVDERYGPMLAEELGRRSALGDRRIEAPPLAAPTGYKVIVIGVGVAGIVASHYLEQMGVEYTIFERQPEAGGNWWQNTYPGAGVDTPSHLYSFSFADRNWNNHFELRDNLSQYFTDTLDEVGGRAQVQFDTEVLSATFDEPLNIWHLEVRGPDGVVVSHTANVVISAVGVLNKPKLPNVPGRDSFAGESFHSSYWPEGLDIAGKRVAIVGTGASSMQISPAIAEQVEHLTIFQRSPQWVAPFEQFRQAIPEGNRTLLQGCRLYHAWYWLRLFWQFGDKVIEALRVDPDWEFPARAVNSRNDGHRILFTQYIKDRLGDRQDLLEKVLPDYPPFGKRILLDNGWYSTLLRDDVTLVNEGVASVNAAGPVSDSGTQYDVDVLIWATGFDAARFISSMDVRGVGGLTLREAWDDDNPKAYFGVSVPDFPNYFMLGGPNSFPGSGSFMYFMEVQMRYIRDLLTEMLDGGVASIDATEEANRVYNDLVDSTHEHTVWTHPGMSTYYRNSRGRVVFVMPFTNLEYWEMTRRADIENYTFRYDDARTSVDVPA</sequence>
<dbReference type="EMBL" id="SOHE01000078">
    <property type="protein sequence ID" value="TFD45982.1"/>
    <property type="molecule type" value="Genomic_DNA"/>
</dbReference>
<evidence type="ECO:0000256" key="3">
    <source>
        <dbReference type="ARBA" id="ARBA00022827"/>
    </source>
</evidence>
<dbReference type="PANTHER" id="PTHR42877">
    <property type="entry name" value="L-ORNITHINE N(5)-MONOOXYGENASE-RELATED"/>
    <property type="match status" value="1"/>
</dbReference>
<comment type="caution">
    <text evidence="5">The sequence shown here is derived from an EMBL/GenBank/DDBJ whole genome shotgun (WGS) entry which is preliminary data.</text>
</comment>
<dbReference type="InterPro" id="IPR036188">
    <property type="entry name" value="FAD/NAD-bd_sf"/>
</dbReference>
<name>A0A4R8ZUJ2_9MICO</name>
<keyword evidence="6" id="KW-1185">Reference proteome</keyword>
<keyword evidence="4" id="KW-0560">Oxidoreductase</keyword>
<dbReference type="Proteomes" id="UP000297447">
    <property type="component" value="Unassembled WGS sequence"/>
</dbReference>
<organism evidence="5 6">
    <name type="scientific">Cryobacterium frigoriphilum</name>
    <dbReference type="NCBI Taxonomy" id="1259150"/>
    <lineage>
        <taxon>Bacteria</taxon>
        <taxon>Bacillati</taxon>
        <taxon>Actinomycetota</taxon>
        <taxon>Actinomycetes</taxon>
        <taxon>Micrococcales</taxon>
        <taxon>Microbacteriaceae</taxon>
        <taxon>Cryobacterium</taxon>
    </lineage>
</organism>
<proteinExistence type="inferred from homology"/>
<dbReference type="GO" id="GO:0050660">
    <property type="term" value="F:flavin adenine dinucleotide binding"/>
    <property type="evidence" value="ECO:0007669"/>
    <property type="project" value="InterPro"/>
</dbReference>
<dbReference type="Pfam" id="PF00743">
    <property type="entry name" value="FMO-like"/>
    <property type="match status" value="1"/>
</dbReference>
<dbReference type="OrthoDB" id="5168853at2"/>
<dbReference type="GO" id="GO:0050661">
    <property type="term" value="F:NADP binding"/>
    <property type="evidence" value="ECO:0007669"/>
    <property type="project" value="InterPro"/>
</dbReference>
<dbReference type="SUPFAM" id="SSF51905">
    <property type="entry name" value="FAD/NAD(P)-binding domain"/>
    <property type="match status" value="2"/>
</dbReference>
<comment type="similarity">
    <text evidence="1">Belongs to the FAD-binding monooxygenase family.</text>
</comment>
<keyword evidence="3" id="KW-0274">FAD</keyword>
<dbReference type="InterPro" id="IPR051209">
    <property type="entry name" value="FAD-bind_Monooxygenase_sf"/>
</dbReference>
<dbReference type="Gene3D" id="3.50.50.60">
    <property type="entry name" value="FAD/NAD(P)-binding domain"/>
    <property type="match status" value="2"/>
</dbReference>
<protein>
    <submittedName>
        <fullName evidence="5">NAD(P)/FAD-dependent oxidoreductase</fullName>
    </submittedName>
</protein>
<evidence type="ECO:0000313" key="6">
    <source>
        <dbReference type="Proteomes" id="UP000297447"/>
    </source>
</evidence>
<gene>
    <name evidence="5" type="ORF">E3T55_17900</name>
</gene>
<accession>A0A4R8ZUJ2</accession>
<evidence type="ECO:0000256" key="4">
    <source>
        <dbReference type="ARBA" id="ARBA00023002"/>
    </source>
</evidence>
<dbReference type="InterPro" id="IPR020946">
    <property type="entry name" value="Flavin_mOase-like"/>
</dbReference>
<dbReference type="PANTHER" id="PTHR42877:SF4">
    <property type="entry name" value="FAD_NAD(P)-BINDING DOMAIN-CONTAINING PROTEIN-RELATED"/>
    <property type="match status" value="1"/>
</dbReference>
<keyword evidence="2" id="KW-0285">Flavoprotein</keyword>
<dbReference type="PRINTS" id="PR00419">
    <property type="entry name" value="ADXRDTASE"/>
</dbReference>
<dbReference type="RefSeq" id="WP_134520899.1">
    <property type="nucleotide sequence ID" value="NZ_SOHE01000078.1"/>
</dbReference>
<dbReference type="GO" id="GO:0004499">
    <property type="term" value="F:N,N-dimethylaniline monooxygenase activity"/>
    <property type="evidence" value="ECO:0007669"/>
    <property type="project" value="InterPro"/>
</dbReference>
<evidence type="ECO:0000313" key="5">
    <source>
        <dbReference type="EMBL" id="TFD45982.1"/>
    </source>
</evidence>
<evidence type="ECO:0000256" key="1">
    <source>
        <dbReference type="ARBA" id="ARBA00010139"/>
    </source>
</evidence>
<evidence type="ECO:0000256" key="2">
    <source>
        <dbReference type="ARBA" id="ARBA00022630"/>
    </source>
</evidence>